<dbReference type="GeneID" id="92210393"/>
<organism evidence="3 4">
    <name type="scientific">Lodderomyces beijingensis</name>
    <dbReference type="NCBI Taxonomy" id="1775926"/>
    <lineage>
        <taxon>Eukaryota</taxon>
        <taxon>Fungi</taxon>
        <taxon>Dikarya</taxon>
        <taxon>Ascomycota</taxon>
        <taxon>Saccharomycotina</taxon>
        <taxon>Pichiomycetes</taxon>
        <taxon>Debaryomycetaceae</taxon>
        <taxon>Candida/Lodderomyces clade</taxon>
        <taxon>Lodderomyces</taxon>
    </lineage>
</organism>
<dbReference type="Proteomes" id="UP001497383">
    <property type="component" value="Chromosome 6"/>
</dbReference>
<keyword evidence="1" id="KW-0175">Coiled coil</keyword>
<name>A0ABP0ZS60_9ASCO</name>
<evidence type="ECO:0000313" key="4">
    <source>
        <dbReference type="Proteomes" id="UP001497383"/>
    </source>
</evidence>
<feature type="compositionally biased region" description="Low complexity" evidence="2">
    <location>
        <begin position="54"/>
        <end position="63"/>
    </location>
</feature>
<dbReference type="EMBL" id="OZ022410">
    <property type="protein sequence ID" value="CAK9441328.1"/>
    <property type="molecule type" value="Genomic_DNA"/>
</dbReference>
<proteinExistence type="predicted"/>
<accession>A0ABP0ZS60</accession>
<evidence type="ECO:0000256" key="2">
    <source>
        <dbReference type="SAM" id="MobiDB-lite"/>
    </source>
</evidence>
<feature type="compositionally biased region" description="Pro residues" evidence="2">
    <location>
        <begin position="18"/>
        <end position="29"/>
    </location>
</feature>
<dbReference type="RefSeq" id="XP_066832135.1">
    <property type="nucleotide sequence ID" value="XM_066975502.1"/>
</dbReference>
<sequence>MDKSKQTTTPTRHQPSLPHTPSPFPPSSSPPSSSILDAAQSRQKSRNVRLHPLSSSPATSPSRSTKHITMQHLRQNQRHANLSLTRERISDRQCEVDRIQGMGGVGVDGEVDVDVLIEDEARNRVEIARARAEAEAEARELEEEAELIELVCALRLGMES</sequence>
<feature type="coiled-coil region" evidence="1">
    <location>
        <begin position="117"/>
        <end position="151"/>
    </location>
</feature>
<keyword evidence="4" id="KW-1185">Reference proteome</keyword>
<feature type="region of interest" description="Disordered" evidence="2">
    <location>
        <begin position="1"/>
        <end position="83"/>
    </location>
</feature>
<protein>
    <submittedName>
        <fullName evidence="3">Uncharacterized protein</fullName>
    </submittedName>
</protein>
<gene>
    <name evidence="3" type="ORF">LODBEIA_P51970</name>
</gene>
<feature type="compositionally biased region" description="Polar residues" evidence="2">
    <location>
        <begin position="1"/>
        <end position="14"/>
    </location>
</feature>
<feature type="compositionally biased region" description="Polar residues" evidence="2">
    <location>
        <begin position="72"/>
        <end position="83"/>
    </location>
</feature>
<reference evidence="3 4" key="1">
    <citation type="submission" date="2024-03" db="EMBL/GenBank/DDBJ databases">
        <authorList>
            <person name="Brejova B."/>
        </authorList>
    </citation>
    <scope>NUCLEOTIDE SEQUENCE [LARGE SCALE GENOMIC DNA]</scope>
    <source>
        <strain evidence="3 4">CBS 14171</strain>
    </source>
</reference>
<evidence type="ECO:0000256" key="1">
    <source>
        <dbReference type="SAM" id="Coils"/>
    </source>
</evidence>
<evidence type="ECO:0000313" key="3">
    <source>
        <dbReference type="EMBL" id="CAK9441328.1"/>
    </source>
</evidence>